<organism evidence="2 3">
    <name type="scientific">Lachancea quebecensis</name>
    <dbReference type="NCBI Taxonomy" id="1654605"/>
    <lineage>
        <taxon>Eukaryota</taxon>
        <taxon>Fungi</taxon>
        <taxon>Dikarya</taxon>
        <taxon>Ascomycota</taxon>
        <taxon>Saccharomycotina</taxon>
        <taxon>Saccharomycetes</taxon>
        <taxon>Saccharomycetales</taxon>
        <taxon>Saccharomycetaceae</taxon>
        <taxon>Lachancea</taxon>
    </lineage>
</organism>
<protein>
    <submittedName>
        <fullName evidence="2">LAQU0S01e03334g1_1</fullName>
    </submittedName>
</protein>
<keyword evidence="3" id="KW-1185">Reference proteome</keyword>
<evidence type="ECO:0000313" key="3">
    <source>
        <dbReference type="Proteomes" id="UP000236544"/>
    </source>
</evidence>
<proteinExistence type="predicted"/>
<keyword evidence="1" id="KW-0472">Membrane</keyword>
<evidence type="ECO:0000313" key="2">
    <source>
        <dbReference type="EMBL" id="CUS20292.1"/>
    </source>
</evidence>
<dbReference type="AlphaFoldDB" id="A0A0P1KLV0"/>
<keyword evidence="1" id="KW-0812">Transmembrane</keyword>
<gene>
    <name evidence="2" type="ORF">LAQU0_S01e03334g</name>
</gene>
<feature type="transmembrane region" description="Helical" evidence="1">
    <location>
        <begin position="95"/>
        <end position="117"/>
    </location>
</feature>
<keyword evidence="1" id="KW-1133">Transmembrane helix</keyword>
<dbReference type="EMBL" id="LN890560">
    <property type="protein sequence ID" value="CUS20292.1"/>
    <property type="molecule type" value="Genomic_DNA"/>
</dbReference>
<reference evidence="3" key="1">
    <citation type="submission" date="2015-10" db="EMBL/GenBank/DDBJ databases">
        <authorList>
            <person name="Devillers H."/>
        </authorList>
    </citation>
    <scope>NUCLEOTIDE SEQUENCE [LARGE SCALE GENOMIC DNA]</scope>
</reference>
<name>A0A0P1KLV0_9SACH</name>
<evidence type="ECO:0000256" key="1">
    <source>
        <dbReference type="SAM" id="Phobius"/>
    </source>
</evidence>
<sequence length="159" mass="17759">MRAWQRNWRAIRTGFEKHACTSQRTVVMQIRRVDTFGRVSGTVGRVHVSLQAAGLFGPLASTAIFLSLCTCATLGHWRGRVQRNTAPCSVAQQQALFAVSIRDLLPALAVVVLFSYFKTRVLCRSDVCRLGSSAREFEFHLPLINPNLKASLLRGWVET</sequence>
<accession>A0A0P1KLV0</accession>
<dbReference type="Proteomes" id="UP000236544">
    <property type="component" value="Unassembled WGS sequence"/>
</dbReference>
<feature type="transmembrane region" description="Helical" evidence="1">
    <location>
        <begin position="55"/>
        <end position="75"/>
    </location>
</feature>